<feature type="domain" description="PKD" evidence="6">
    <location>
        <begin position="1036"/>
        <end position="1073"/>
    </location>
</feature>
<evidence type="ECO:0000256" key="4">
    <source>
        <dbReference type="ARBA" id="ARBA00022989"/>
    </source>
</evidence>
<dbReference type="PANTHER" id="PTHR46730:SF4">
    <property type="entry name" value="POLYCYSTIC KIDNEY DISEASE PROTEIN 1-LIKE 1"/>
    <property type="match status" value="1"/>
</dbReference>
<dbReference type="PROSITE" id="PS50093">
    <property type="entry name" value="PKD"/>
    <property type="match status" value="12"/>
</dbReference>
<protein>
    <submittedName>
        <fullName evidence="7">PKD domain-containing protein</fullName>
    </submittedName>
</protein>
<dbReference type="GO" id="GO:0006816">
    <property type="term" value="P:calcium ion transport"/>
    <property type="evidence" value="ECO:0007669"/>
    <property type="project" value="TreeGrafter"/>
</dbReference>
<feature type="domain" description="PKD" evidence="6">
    <location>
        <begin position="716"/>
        <end position="748"/>
    </location>
</feature>
<proteinExistence type="predicted"/>
<feature type="domain" description="PKD" evidence="6">
    <location>
        <begin position="52"/>
        <end position="107"/>
    </location>
</feature>
<name>A0AA51R8Q5_9BACT</name>
<gene>
    <name evidence="7" type="ORF">QYS49_38445</name>
</gene>
<evidence type="ECO:0000256" key="3">
    <source>
        <dbReference type="ARBA" id="ARBA00022737"/>
    </source>
</evidence>
<feature type="domain" description="PKD" evidence="6">
    <location>
        <begin position="1364"/>
        <end position="1401"/>
    </location>
</feature>
<dbReference type="GO" id="GO:0005886">
    <property type="term" value="C:plasma membrane"/>
    <property type="evidence" value="ECO:0007669"/>
    <property type="project" value="TreeGrafter"/>
</dbReference>
<dbReference type="RefSeq" id="WP_308348706.1">
    <property type="nucleotide sequence ID" value="NZ_CP129971.1"/>
</dbReference>
<dbReference type="InterPro" id="IPR022409">
    <property type="entry name" value="PKD/Chitinase_dom"/>
</dbReference>
<dbReference type="InterPro" id="IPR000601">
    <property type="entry name" value="PKD_dom"/>
</dbReference>
<evidence type="ECO:0000259" key="6">
    <source>
        <dbReference type="PROSITE" id="PS50093"/>
    </source>
</evidence>
<evidence type="ECO:0000256" key="2">
    <source>
        <dbReference type="ARBA" id="ARBA00022692"/>
    </source>
</evidence>
<feature type="domain" description="PKD" evidence="6">
    <location>
        <begin position="879"/>
        <end position="916"/>
    </location>
</feature>
<evidence type="ECO:0000256" key="1">
    <source>
        <dbReference type="ARBA" id="ARBA00004141"/>
    </source>
</evidence>
<keyword evidence="4" id="KW-1133">Transmembrane helix</keyword>
<feature type="domain" description="PKD" evidence="6">
    <location>
        <begin position="220"/>
        <end position="267"/>
    </location>
</feature>
<dbReference type="GO" id="GO:0005261">
    <property type="term" value="F:monoatomic cation channel activity"/>
    <property type="evidence" value="ECO:0007669"/>
    <property type="project" value="TreeGrafter"/>
</dbReference>
<feature type="domain" description="PKD" evidence="6">
    <location>
        <begin position="1112"/>
        <end position="1154"/>
    </location>
</feature>
<dbReference type="Gene3D" id="2.60.40.10">
    <property type="entry name" value="Immunoglobulins"/>
    <property type="match status" value="13"/>
</dbReference>
<dbReference type="SMART" id="SM00089">
    <property type="entry name" value="PKD"/>
    <property type="match status" value="13"/>
</dbReference>
<dbReference type="InterPro" id="IPR013783">
    <property type="entry name" value="Ig-like_fold"/>
</dbReference>
<dbReference type="EMBL" id="CP129971">
    <property type="protein sequence ID" value="WMN11462.1"/>
    <property type="molecule type" value="Genomic_DNA"/>
</dbReference>
<feature type="domain" description="PKD" evidence="6">
    <location>
        <begin position="953"/>
        <end position="993"/>
    </location>
</feature>
<accession>A0AA51R8Q5</accession>
<feature type="domain" description="PKD" evidence="6">
    <location>
        <begin position="1199"/>
        <end position="1237"/>
    </location>
</feature>
<evidence type="ECO:0000313" key="7">
    <source>
        <dbReference type="EMBL" id="WMN11462.1"/>
    </source>
</evidence>
<keyword evidence="8" id="KW-1185">Reference proteome</keyword>
<reference evidence="7 8" key="1">
    <citation type="submission" date="2023-08" db="EMBL/GenBank/DDBJ databases">
        <title>Comparative genomics and taxonomic characterization of three novel marine species of genus Marivirga.</title>
        <authorList>
            <person name="Muhammad N."/>
            <person name="Kim S.-G."/>
        </authorList>
    </citation>
    <scope>NUCLEOTIDE SEQUENCE [LARGE SCALE GENOMIC DNA]</scope>
    <source>
        <strain evidence="7 8">BDSF4-3</strain>
    </source>
</reference>
<dbReference type="Proteomes" id="UP001230496">
    <property type="component" value="Chromosome"/>
</dbReference>
<evidence type="ECO:0000256" key="5">
    <source>
        <dbReference type="ARBA" id="ARBA00023136"/>
    </source>
</evidence>
<organism evidence="7 8">
    <name type="scientific">Marivirga salinarum</name>
    <dbReference type="NCBI Taxonomy" id="3059078"/>
    <lineage>
        <taxon>Bacteria</taxon>
        <taxon>Pseudomonadati</taxon>
        <taxon>Bacteroidota</taxon>
        <taxon>Cytophagia</taxon>
        <taxon>Cytophagales</taxon>
        <taxon>Marivirgaceae</taxon>
        <taxon>Marivirga</taxon>
    </lineage>
</organism>
<evidence type="ECO:0000313" key="8">
    <source>
        <dbReference type="Proteomes" id="UP001230496"/>
    </source>
</evidence>
<dbReference type="PANTHER" id="PTHR46730">
    <property type="entry name" value="POLYCYSTIN-1"/>
    <property type="match status" value="1"/>
</dbReference>
<dbReference type="Pfam" id="PF18911">
    <property type="entry name" value="PKD_4"/>
    <property type="match status" value="10"/>
</dbReference>
<comment type="subcellular location">
    <subcellularLocation>
        <location evidence="1">Membrane</location>
        <topology evidence="1">Multi-pass membrane protein</topology>
    </subcellularLocation>
</comment>
<keyword evidence="3" id="KW-0677">Repeat</keyword>
<dbReference type="CDD" id="cd00146">
    <property type="entry name" value="PKD"/>
    <property type="match status" value="10"/>
</dbReference>
<keyword evidence="5" id="KW-0472">Membrane</keyword>
<feature type="domain" description="PKD" evidence="6">
    <location>
        <begin position="1276"/>
        <end position="1318"/>
    </location>
</feature>
<feature type="domain" description="PKD" evidence="6">
    <location>
        <begin position="135"/>
        <end position="166"/>
    </location>
</feature>
<feature type="domain" description="PKD" evidence="6">
    <location>
        <begin position="542"/>
        <end position="581"/>
    </location>
</feature>
<dbReference type="InterPro" id="IPR035986">
    <property type="entry name" value="PKD_dom_sf"/>
</dbReference>
<sequence length="1760" mass="198313">MKISIIIKTIFLFLLGNFGLFYFAQAQINANKTEGCAPLVVSFELENNDFQSVNWVFGDGQTSNAESPTIIFEEVGVFDVLAVLNKESGEKDTISVSDMISVSDSPIANFSVESETICISQSVSFQNESENAHEYQWSFGDGNQSSQENPVHEYDEAGTYTVTLTAKSLGDCQDLKVQENIIEVRAAEEVTASVNSYIQCLQDDTNLKFELIGEISEAIWNFGDGESAEGISVEHIYSTIGSYNVRVEYLDVNGCSGTVELDSAIQVGEIESPEIVVANPNVCLGQSLEFSANHSNSEGFRWTVNGNSYQGKKVNIVFNQPGLHDVLLSYTAPNGCTIDVLEEKLIEVSEAPDPSIEYEEFTACAPFNFTATNQTAGAVAYSWKINKQIITGQELEYTFEKHGNYEVIAITEYESGCIIEKKLKDKIQVFKKETNLKIEKWQGCAPFLTEVKLLNGGANEIIWDDGNGKSLEGHEVDFEYETPGVYYPKVSYINNKGCEVEYEFDSPITVLNSSINLSEPEVIESCTYTEVQFSGSMGYDYWEWDFGDGNTSTEQNPMHAYSESGNYEVSLTTNNRNGCATTIERYNIIEIPDLDPKAEYEVTAGEECGLFKVDLSTEITEGQTVRWFYNESLVGNDTELSLSFITLDDVSLTLSIQSDGKCSKSKAIMIPNPWSDCENPEIEEENEETDSDSPIGRFTFSSCNVPFSLDLVNPAPDASFFEWRFEDKDSHSENKFTETYTSAGEFTIDYYAEFNKDSSFLVEDYITVTIQSSIIEFDYKLEKVCEGFKVYLSPDNPDFEDYKWKINNSSVELAADGSYLLENEGLYSVSLSASGQSSCEATKIKNIYIGNHENQFTYPKALCLGEGISITHNLQGYESFEWDMGNGETVSNFNSDYVYPESGQYQITLTATDFEGCQNSYELASLVHIKNPKAEFTANKTQGCGEVQVSFQNQSEGATSWLWDFGNGQTSTEENPKVKFQAGSYSVSLIAINGECRDSISYPDFINIDELSSEFTYEYDQSCLPVTVSFHDESINAANWLWDFGDGNTSTEQNPTHTYYELPESEVKLTVENENACKQSSKQLLNFIFSAEFQVDANQICVGSDVNFSAISDDAVSWIWDFGDGNSSTERNPIHAYQTAGTYNVSLIAANESGCQDTVNMKEFIEVSPYKADFELKETIKSSCVPVQVEFTDLSEGAISYHWDFGDGKTSRVANPIHLYQSVGEFDVTLVITNKLGCQDTLRQEQLVKVSGPETKFEIETKTVCLPNTANFTDVSTSAVQWQWIFGDGNTSNEKSPKHLYEEPGVYNVTLIAQNEDGCEQIFKMSGIKVLPTPEVNFEMKISGECYPVEVKLTNKSSNLLNPSYLWDFGGGQTSTEESPTILIERTGEFNVSLTVKNDNGCPVKYTHDDQILVRDTVIHTEANLNQILVENNRVQFDIEPFNYNNISHYNVYRDSPNGFYLLQRIDLEGQANQRLMYDDDNCRPQDMSHEYIFQAIPLCEDTVTKEQLTIYNTLLLNKQAELENRERIITWNLSKGFSIDNQRVFRKPKGEAQWQEIAVLETYALSFQDKEDLCPGFYEYRVGAFEQNSLRSVSNYVEFEVSDDIYVNQVADIQNTTVLETGEVFTEWSIPKEGKSRITAFEIYRSENGGEFKYFDSVEPHEQFFIDKESDTENNTYNYQVKVVNDCAIDTDTSDESNTVLLKKDVQFRKYELKWNAFKGWEEGVKKYVIQRLNENGEWETVEEVSGDQLKTIIRDTED</sequence>
<dbReference type="SUPFAM" id="SSF49299">
    <property type="entry name" value="PKD domain"/>
    <property type="match status" value="11"/>
</dbReference>
<dbReference type="KEGG" id="msaa:QYS49_38445"/>
<keyword evidence="2" id="KW-0812">Transmembrane</keyword>